<accession>A0A9Q0XCY7</accession>
<dbReference type="GO" id="GO:0045944">
    <property type="term" value="P:positive regulation of transcription by RNA polymerase II"/>
    <property type="evidence" value="ECO:0007669"/>
    <property type="project" value="TreeGrafter"/>
</dbReference>
<feature type="compositionally biased region" description="Gly residues" evidence="3">
    <location>
        <begin position="106"/>
        <end position="116"/>
    </location>
</feature>
<organism evidence="4 5">
    <name type="scientific">Phrynocephalus forsythii</name>
    <dbReference type="NCBI Taxonomy" id="171643"/>
    <lineage>
        <taxon>Eukaryota</taxon>
        <taxon>Metazoa</taxon>
        <taxon>Chordata</taxon>
        <taxon>Craniata</taxon>
        <taxon>Vertebrata</taxon>
        <taxon>Euteleostomi</taxon>
        <taxon>Lepidosauria</taxon>
        <taxon>Squamata</taxon>
        <taxon>Bifurcata</taxon>
        <taxon>Unidentata</taxon>
        <taxon>Episquamata</taxon>
        <taxon>Toxicofera</taxon>
        <taxon>Iguania</taxon>
        <taxon>Acrodonta</taxon>
        <taxon>Agamidae</taxon>
        <taxon>Agaminae</taxon>
        <taxon>Phrynocephalus</taxon>
    </lineage>
</organism>
<evidence type="ECO:0000256" key="3">
    <source>
        <dbReference type="SAM" id="MobiDB-lite"/>
    </source>
</evidence>
<comment type="caution">
    <text evidence="4">The sequence shown here is derived from an EMBL/GenBank/DDBJ whole genome shotgun (WGS) entry which is preliminary data.</text>
</comment>
<gene>
    <name evidence="4" type="ORF">JRQ81_008911</name>
</gene>
<feature type="region of interest" description="Disordered" evidence="3">
    <location>
        <begin position="101"/>
        <end position="275"/>
    </location>
</feature>
<sequence>MGSRFPSSLRPSLRTSNQLPVGVPGSQTLLPIALDPSSRPQGHLGLAPLQRMTPPRGVTGMAPQSYGSGMRPGGPSMPALNMGPGVPGPWTSMTPNSVAYSSPPGSYGGPTGGSGPPGTPLMPSPGDSTNSSENMYIMNSVGPAGSRPGFSMGMSPEGPMAGMSAMEPHPMNGSLGPAEMDSLSKDSPNSVGTPRDDSSGGSEMGGGAGGCPNPFPSESIRACGVERRPRRGRGSRGARGSRGGRGTPWPGRTGTLVLPASEEALSSWKQQISEA</sequence>
<feature type="region of interest" description="Disordered" evidence="3">
    <location>
        <begin position="1"/>
        <end position="78"/>
    </location>
</feature>
<evidence type="ECO:0000313" key="4">
    <source>
        <dbReference type="EMBL" id="KAJ7308371.1"/>
    </source>
</evidence>
<reference evidence="4" key="1">
    <citation type="journal article" date="2023" name="DNA Res.">
        <title>Chromosome-level genome assembly of Phrynocephalus forsythii using third-generation DNA sequencing and Hi-C analysis.</title>
        <authorList>
            <person name="Qi Y."/>
            <person name="Zhao W."/>
            <person name="Zhao Y."/>
            <person name="Niu C."/>
            <person name="Cao S."/>
            <person name="Zhang Y."/>
        </authorList>
    </citation>
    <scope>NUCLEOTIDE SEQUENCE</scope>
    <source>
        <tissue evidence="4">Muscle</tissue>
    </source>
</reference>
<feature type="compositionally biased region" description="Low complexity" evidence="3">
    <location>
        <begin position="67"/>
        <end position="78"/>
    </location>
</feature>
<name>A0A9Q0XCY7_9SAUR</name>
<proteinExistence type="predicted"/>
<dbReference type="OrthoDB" id="5600002at2759"/>
<dbReference type="EMBL" id="JAPFRF010000018">
    <property type="protein sequence ID" value="KAJ7308371.1"/>
    <property type="molecule type" value="Genomic_DNA"/>
</dbReference>
<dbReference type="PANTHER" id="PTHR12610:SF30">
    <property type="entry name" value="SINGLE-STRANDED DNA-BINDING PROTEIN 4"/>
    <property type="match status" value="1"/>
</dbReference>
<comment type="subcellular location">
    <subcellularLocation>
        <location evidence="1">Nucleus</location>
    </subcellularLocation>
</comment>
<evidence type="ECO:0008006" key="6">
    <source>
        <dbReference type="Google" id="ProtNLM"/>
    </source>
</evidence>
<keyword evidence="2" id="KW-0539">Nucleus</keyword>
<evidence type="ECO:0000256" key="1">
    <source>
        <dbReference type="ARBA" id="ARBA00004123"/>
    </source>
</evidence>
<feature type="compositionally biased region" description="Low complexity" evidence="3">
    <location>
        <begin position="1"/>
        <end position="16"/>
    </location>
</feature>
<evidence type="ECO:0000256" key="2">
    <source>
        <dbReference type="ARBA" id="ARBA00023242"/>
    </source>
</evidence>
<dbReference type="AlphaFoldDB" id="A0A9Q0XCY7"/>
<dbReference type="Proteomes" id="UP001142489">
    <property type="component" value="Unassembled WGS sequence"/>
</dbReference>
<keyword evidence="5" id="KW-1185">Reference proteome</keyword>
<protein>
    <recommendedName>
        <fullName evidence="6">Single stranded DNA binding protein 4</fullName>
    </recommendedName>
</protein>
<dbReference type="Pfam" id="PF04503">
    <property type="entry name" value="SSDP"/>
    <property type="match status" value="1"/>
</dbReference>
<evidence type="ECO:0000313" key="5">
    <source>
        <dbReference type="Proteomes" id="UP001142489"/>
    </source>
</evidence>
<dbReference type="PANTHER" id="PTHR12610">
    <property type="entry name" value="SINGLE STRANDED DNA BINDING PROTEIN"/>
    <property type="match status" value="1"/>
</dbReference>
<feature type="compositionally biased region" description="Gly residues" evidence="3">
    <location>
        <begin position="237"/>
        <end position="246"/>
    </location>
</feature>
<dbReference type="GO" id="GO:0005634">
    <property type="term" value="C:nucleus"/>
    <property type="evidence" value="ECO:0007669"/>
    <property type="project" value="UniProtKB-SubCell"/>
</dbReference>